<gene>
    <name evidence="2" type="ORF">A2898_02560</name>
</gene>
<name>A0A1G2B1R5_9BACT</name>
<feature type="transmembrane region" description="Helical" evidence="1">
    <location>
        <begin position="51"/>
        <end position="71"/>
    </location>
</feature>
<evidence type="ECO:0000256" key="1">
    <source>
        <dbReference type="SAM" id="Phobius"/>
    </source>
</evidence>
<proteinExistence type="predicted"/>
<keyword evidence="1" id="KW-1133">Transmembrane helix</keyword>
<evidence type="ECO:0000313" key="2">
    <source>
        <dbReference type="EMBL" id="OGY83133.1"/>
    </source>
</evidence>
<reference evidence="2 3" key="1">
    <citation type="journal article" date="2016" name="Nat. Commun.">
        <title>Thousands of microbial genomes shed light on interconnected biogeochemical processes in an aquifer system.</title>
        <authorList>
            <person name="Anantharaman K."/>
            <person name="Brown C.T."/>
            <person name="Hug L.A."/>
            <person name="Sharon I."/>
            <person name="Castelle C.J."/>
            <person name="Probst A.J."/>
            <person name="Thomas B.C."/>
            <person name="Singh A."/>
            <person name="Wilkins M.J."/>
            <person name="Karaoz U."/>
            <person name="Brodie E.L."/>
            <person name="Williams K.H."/>
            <person name="Hubbard S.S."/>
            <person name="Banfield J.F."/>
        </authorList>
    </citation>
    <scope>NUCLEOTIDE SEQUENCE [LARGE SCALE GENOMIC DNA]</scope>
</reference>
<protein>
    <submittedName>
        <fullName evidence="2">Uncharacterized protein</fullName>
    </submittedName>
</protein>
<sequence length="196" mass="21919">MLFVQAAYAAENAGGFLSNMNWSQPTWDLFIILFFIVAAFLYGLSLGRDRIIVILVSIYMSLAIVEHAPFISSPDFQENVNNVVSQLFVFRISAFLVVFVLLFFMLSRSALVKTIASSDTHGAWWQVLLFSILHVGLIVSVVLSFLPPEATEGLAPYTRNLFATENARFVWIILPIVAMILLKGGASDTKKFKYDI</sequence>
<accession>A0A1G2B1R5</accession>
<organism evidence="2 3">
    <name type="scientific">Candidatus Kerfeldbacteria bacterium RIFCSPLOWO2_01_FULL_48_11</name>
    <dbReference type="NCBI Taxonomy" id="1798543"/>
    <lineage>
        <taxon>Bacteria</taxon>
        <taxon>Candidatus Kerfeldiibacteriota</taxon>
    </lineage>
</organism>
<evidence type="ECO:0000313" key="3">
    <source>
        <dbReference type="Proteomes" id="UP000179164"/>
    </source>
</evidence>
<dbReference type="EMBL" id="MHKE01000015">
    <property type="protein sequence ID" value="OGY83133.1"/>
    <property type="molecule type" value="Genomic_DNA"/>
</dbReference>
<comment type="caution">
    <text evidence="2">The sequence shown here is derived from an EMBL/GenBank/DDBJ whole genome shotgun (WGS) entry which is preliminary data.</text>
</comment>
<dbReference type="Proteomes" id="UP000179164">
    <property type="component" value="Unassembled WGS sequence"/>
</dbReference>
<keyword evidence="1" id="KW-0472">Membrane</keyword>
<feature type="transmembrane region" description="Helical" evidence="1">
    <location>
        <begin position="83"/>
        <end position="106"/>
    </location>
</feature>
<feature type="transmembrane region" description="Helical" evidence="1">
    <location>
        <begin position="26"/>
        <end position="44"/>
    </location>
</feature>
<dbReference type="AlphaFoldDB" id="A0A1G2B1R5"/>
<feature type="transmembrane region" description="Helical" evidence="1">
    <location>
        <begin position="127"/>
        <end position="147"/>
    </location>
</feature>
<feature type="transmembrane region" description="Helical" evidence="1">
    <location>
        <begin position="167"/>
        <end position="186"/>
    </location>
</feature>
<keyword evidence="1" id="KW-0812">Transmembrane</keyword>